<comment type="caution">
    <text evidence="2">The sequence shown here is derived from an EMBL/GenBank/DDBJ whole genome shotgun (WGS) entry which is preliminary data.</text>
</comment>
<gene>
    <name evidence="2" type="ORF">ACEU0G_001803</name>
</gene>
<dbReference type="EMBL" id="JBHGCJ010000021">
    <property type="protein sequence ID" value="MFG6111467.1"/>
    <property type="molecule type" value="Genomic_DNA"/>
</dbReference>
<keyword evidence="1" id="KW-0732">Signal</keyword>
<sequence length="252" mass="26750">MRTYDCRRALGWLVLLAPLFAHAQAHPDAATAATWVGVDTADGRPSSVRLALQPASDTAQIVFGEPRNCRLDARLSHQGDGQLQYDLVGANGGRWCNRLYPGRVQLQVGEGQATLQVRSDAAASEVSLWASGQVPAAARLPAALAGRWATQVQGAANLPVNLQLTLAGSEPGDLGSSLAYASPRNCRVPLRLEGRTTEGAWYSVRPGNGGAACDRLVGRWIVVQTLDDTPRLRIEPAIGECAPGCVLQRVTP</sequence>
<feature type="chain" id="PRO_5046048479" description="Secreted protein" evidence="1">
    <location>
        <begin position="24"/>
        <end position="252"/>
    </location>
</feature>
<accession>A0ABW7D2N2</accession>
<dbReference type="RefSeq" id="WP_394164724.1">
    <property type="nucleotide sequence ID" value="NZ_JBHGCJ010000021.1"/>
</dbReference>
<proteinExistence type="predicted"/>
<evidence type="ECO:0000256" key="1">
    <source>
        <dbReference type="SAM" id="SignalP"/>
    </source>
</evidence>
<reference evidence="2 3" key="1">
    <citation type="submission" date="2024-09" db="EMBL/GenBank/DDBJ databases">
        <authorList>
            <consortium name="All-Russian atlas of soil microorganisms"/>
            <consortium name="as a basis for the search for new antimicrobial producers and enzymes with unique properties"/>
            <person name="Sokolova E.A."/>
            <person name="Voronina E.N."/>
        </authorList>
    </citation>
    <scope>NUCLEOTIDE SEQUENCE [LARGE SCALE GENOMIC DNA]</scope>
    <source>
        <strain evidence="2 3">AF-22b-331.1</strain>
    </source>
</reference>
<evidence type="ECO:0000313" key="3">
    <source>
        <dbReference type="Proteomes" id="UP001605261"/>
    </source>
</evidence>
<evidence type="ECO:0008006" key="4">
    <source>
        <dbReference type="Google" id="ProtNLM"/>
    </source>
</evidence>
<organism evidence="2 3">
    <name type="scientific">Stenotrophomonas nematodicola</name>
    <dbReference type="NCBI Taxonomy" id="2656746"/>
    <lineage>
        <taxon>Bacteria</taxon>
        <taxon>Pseudomonadati</taxon>
        <taxon>Pseudomonadota</taxon>
        <taxon>Gammaproteobacteria</taxon>
        <taxon>Lysobacterales</taxon>
        <taxon>Lysobacteraceae</taxon>
        <taxon>Stenotrophomonas</taxon>
    </lineage>
</organism>
<keyword evidence="3" id="KW-1185">Reference proteome</keyword>
<name>A0ABW7D2N2_9GAMM</name>
<feature type="signal peptide" evidence="1">
    <location>
        <begin position="1"/>
        <end position="23"/>
    </location>
</feature>
<protein>
    <recommendedName>
        <fullName evidence="4">Secreted protein</fullName>
    </recommendedName>
</protein>
<evidence type="ECO:0000313" key="2">
    <source>
        <dbReference type="EMBL" id="MFG6111467.1"/>
    </source>
</evidence>
<dbReference type="Proteomes" id="UP001605261">
    <property type="component" value="Unassembled WGS sequence"/>
</dbReference>